<dbReference type="Proteomes" id="UP000824120">
    <property type="component" value="Chromosome 12"/>
</dbReference>
<feature type="non-terminal residue" evidence="1">
    <location>
        <position position="1"/>
    </location>
</feature>
<accession>A0A9J5WEG7</accession>
<organism evidence="1 2">
    <name type="scientific">Solanum commersonii</name>
    <name type="common">Commerson's wild potato</name>
    <name type="synonym">Commerson's nightshade</name>
    <dbReference type="NCBI Taxonomy" id="4109"/>
    <lineage>
        <taxon>Eukaryota</taxon>
        <taxon>Viridiplantae</taxon>
        <taxon>Streptophyta</taxon>
        <taxon>Embryophyta</taxon>
        <taxon>Tracheophyta</taxon>
        <taxon>Spermatophyta</taxon>
        <taxon>Magnoliopsida</taxon>
        <taxon>eudicotyledons</taxon>
        <taxon>Gunneridae</taxon>
        <taxon>Pentapetalae</taxon>
        <taxon>asterids</taxon>
        <taxon>lamiids</taxon>
        <taxon>Solanales</taxon>
        <taxon>Solanaceae</taxon>
        <taxon>Solanoideae</taxon>
        <taxon>Solaneae</taxon>
        <taxon>Solanum</taxon>
    </lineage>
</organism>
<proteinExistence type="predicted"/>
<protein>
    <submittedName>
        <fullName evidence="1">Uncharacterized protein</fullName>
    </submittedName>
</protein>
<evidence type="ECO:0000313" key="1">
    <source>
        <dbReference type="EMBL" id="KAG5573278.1"/>
    </source>
</evidence>
<keyword evidence="2" id="KW-1185">Reference proteome</keyword>
<gene>
    <name evidence="1" type="ORF">H5410_063044</name>
</gene>
<reference evidence="1 2" key="1">
    <citation type="submission" date="2020-09" db="EMBL/GenBank/DDBJ databases">
        <title>De no assembly of potato wild relative species, Solanum commersonii.</title>
        <authorList>
            <person name="Cho K."/>
        </authorList>
    </citation>
    <scope>NUCLEOTIDE SEQUENCE [LARGE SCALE GENOMIC DNA]</scope>
    <source>
        <strain evidence="1">LZ3.2</strain>
        <tissue evidence="1">Leaf</tissue>
    </source>
</reference>
<dbReference type="EMBL" id="JACXVP010000012">
    <property type="protein sequence ID" value="KAG5573278.1"/>
    <property type="molecule type" value="Genomic_DNA"/>
</dbReference>
<dbReference type="AlphaFoldDB" id="A0A9J5WEG7"/>
<evidence type="ECO:0000313" key="2">
    <source>
        <dbReference type="Proteomes" id="UP000824120"/>
    </source>
</evidence>
<sequence>FKIRNSEERGFTVYEKATRFVRTHEPHLAPPLHNSDGSCVNGICGGVGTLRDYWKYHFCIFYTVRTRDKQLCCSSCNDVWAEMKLVEENGSNGIQIFNSFSDLAIKGLTNIDKWGFSSLI</sequence>
<name>A0A9J5WEG7_SOLCO</name>
<comment type="caution">
    <text evidence="1">The sequence shown here is derived from an EMBL/GenBank/DDBJ whole genome shotgun (WGS) entry which is preliminary data.</text>
</comment>